<organism evidence="2 3">
    <name type="scientific">Pseudaquabacterium terrae</name>
    <dbReference type="NCBI Taxonomy" id="2732868"/>
    <lineage>
        <taxon>Bacteria</taxon>
        <taxon>Pseudomonadati</taxon>
        <taxon>Pseudomonadota</taxon>
        <taxon>Betaproteobacteria</taxon>
        <taxon>Burkholderiales</taxon>
        <taxon>Sphaerotilaceae</taxon>
        <taxon>Pseudaquabacterium</taxon>
    </lineage>
</organism>
<feature type="compositionally biased region" description="Basic and acidic residues" evidence="1">
    <location>
        <begin position="167"/>
        <end position="178"/>
    </location>
</feature>
<keyword evidence="3" id="KW-1185">Reference proteome</keyword>
<comment type="caution">
    <text evidence="2">The sequence shown here is derived from an EMBL/GenBank/DDBJ whole genome shotgun (WGS) entry which is preliminary data.</text>
</comment>
<feature type="region of interest" description="Disordered" evidence="1">
    <location>
        <begin position="137"/>
        <end position="178"/>
    </location>
</feature>
<sequence>MDLAFILTCYRCRSEFLHPDRGSAYCMHCAAPPLGIRGDGQVVQHQARPVPRHYVEATPRAPQLLVQATHAQRDEDGMLRIYRWRLTSSTTGKQYVTKRRLSAEAARGIDPNAQPVGAPETIRGYGQASTSAYMGAWGPEQTAAGGEVTRPQEGPLPGWRDGQQHQWSRDPGRGRCYR</sequence>
<evidence type="ECO:0000256" key="1">
    <source>
        <dbReference type="SAM" id="MobiDB-lite"/>
    </source>
</evidence>
<evidence type="ECO:0000313" key="2">
    <source>
        <dbReference type="EMBL" id="NRF72280.1"/>
    </source>
</evidence>
<evidence type="ECO:0000313" key="3">
    <source>
        <dbReference type="Proteomes" id="UP000737171"/>
    </source>
</evidence>
<name>A0ABX2EUX0_9BURK</name>
<protein>
    <recommendedName>
        <fullName evidence="4">Zinc ribbon domain-containing protein</fullName>
    </recommendedName>
</protein>
<reference evidence="2 3" key="1">
    <citation type="submission" date="2020-05" db="EMBL/GenBank/DDBJ databases">
        <title>Aquincola sp. isolate from soil.</title>
        <authorList>
            <person name="Han J."/>
            <person name="Kim D.-U."/>
        </authorList>
    </citation>
    <scope>NUCLEOTIDE SEQUENCE [LARGE SCALE GENOMIC DNA]</scope>
    <source>
        <strain evidence="2 3">S2</strain>
    </source>
</reference>
<accession>A0ABX2EUX0</accession>
<evidence type="ECO:0008006" key="4">
    <source>
        <dbReference type="Google" id="ProtNLM"/>
    </source>
</evidence>
<dbReference type="Proteomes" id="UP000737171">
    <property type="component" value="Unassembled WGS sequence"/>
</dbReference>
<dbReference type="RefSeq" id="WP_173135206.1">
    <property type="nucleotide sequence ID" value="NZ_JABRWJ010000021.1"/>
</dbReference>
<proteinExistence type="predicted"/>
<dbReference type="EMBL" id="JABRWJ010000021">
    <property type="protein sequence ID" value="NRF72280.1"/>
    <property type="molecule type" value="Genomic_DNA"/>
</dbReference>
<gene>
    <name evidence="2" type="ORF">HLB44_35375</name>
</gene>